<dbReference type="InterPro" id="IPR001680">
    <property type="entry name" value="WD40_rpt"/>
</dbReference>
<dbReference type="GO" id="GO:0006364">
    <property type="term" value="P:rRNA processing"/>
    <property type="evidence" value="ECO:0007669"/>
    <property type="project" value="TreeGrafter"/>
</dbReference>
<dbReference type="PANTHER" id="PTHR19924:SF26">
    <property type="entry name" value="U3 SMALL NUCLEOLAR RNA-ASSOCIATED PROTEIN 15 HOMOLOG"/>
    <property type="match status" value="1"/>
</dbReference>
<dbReference type="AlphaFoldDB" id="A0A2J8A9T2"/>
<evidence type="ECO:0000313" key="5">
    <source>
        <dbReference type="EMBL" id="PNH09269.1"/>
    </source>
</evidence>
<dbReference type="InterPro" id="IPR015943">
    <property type="entry name" value="WD40/YVTN_repeat-like_dom_sf"/>
</dbReference>
<keyword evidence="4" id="KW-0539">Nucleus</keyword>
<name>A0A2J8A9T2_9CHLO</name>
<proteinExistence type="predicted"/>
<evidence type="ECO:0000256" key="1">
    <source>
        <dbReference type="ARBA" id="ARBA00004604"/>
    </source>
</evidence>
<comment type="caution">
    <text evidence="5">The sequence shown here is derived from an EMBL/GenBank/DDBJ whole genome shotgun (WGS) entry which is preliminary data.</text>
</comment>
<evidence type="ECO:0000256" key="4">
    <source>
        <dbReference type="ARBA" id="ARBA00023242"/>
    </source>
</evidence>
<dbReference type="SMART" id="SM00320">
    <property type="entry name" value="WD40"/>
    <property type="match status" value="3"/>
</dbReference>
<accession>A0A2J8A9T2</accession>
<evidence type="ECO:0000313" key="6">
    <source>
        <dbReference type="Proteomes" id="UP000236333"/>
    </source>
</evidence>
<sequence>MTEELSLRPGFNLDAAFRGHLSSVRRIVYNRRTRHFVSCDEHCLVQWSAEPDGTTRVHHDIQFPNYQSNFITSCVLSQDLNLLFAACLDDNLRLYNERLRLKSCMPWSNGVVREMLFYEKRHLLVTAGSYGVKVWECLLDYEAFRLDKTSDLFDVPKIKDGSVLPWCFGKYQHVRLRATLK</sequence>
<keyword evidence="2" id="KW-0853">WD repeat</keyword>
<keyword evidence="6" id="KW-1185">Reference proteome</keyword>
<dbReference type="GO" id="GO:0045943">
    <property type="term" value="P:positive regulation of transcription by RNA polymerase I"/>
    <property type="evidence" value="ECO:0007669"/>
    <property type="project" value="TreeGrafter"/>
</dbReference>
<reference evidence="5 6" key="1">
    <citation type="journal article" date="2017" name="Mol. Biol. Evol.">
        <title>The 4-celled Tetrabaena socialis nuclear genome reveals the essential components for genetic control of cell number at the origin of multicellularity in the volvocine lineage.</title>
        <authorList>
            <person name="Featherston J."/>
            <person name="Arakaki Y."/>
            <person name="Hanschen E.R."/>
            <person name="Ferris P.J."/>
            <person name="Michod R.E."/>
            <person name="Olson B.J.S.C."/>
            <person name="Nozaki H."/>
            <person name="Durand P.M."/>
        </authorList>
    </citation>
    <scope>NUCLEOTIDE SEQUENCE [LARGE SCALE GENOMIC DNA]</scope>
    <source>
        <strain evidence="5 6">NIES-571</strain>
    </source>
</reference>
<dbReference type="Proteomes" id="UP000236333">
    <property type="component" value="Unassembled WGS sequence"/>
</dbReference>
<protein>
    <submittedName>
        <fullName evidence="5">Uncharacterized protein</fullName>
    </submittedName>
</protein>
<evidence type="ECO:0000256" key="3">
    <source>
        <dbReference type="ARBA" id="ARBA00022737"/>
    </source>
</evidence>
<dbReference type="GO" id="GO:0005730">
    <property type="term" value="C:nucleolus"/>
    <property type="evidence" value="ECO:0007669"/>
    <property type="project" value="UniProtKB-SubCell"/>
</dbReference>
<comment type="subcellular location">
    <subcellularLocation>
        <location evidence="1">Nucleus</location>
        <location evidence="1">Nucleolus</location>
    </subcellularLocation>
</comment>
<dbReference type="InterPro" id="IPR036322">
    <property type="entry name" value="WD40_repeat_dom_sf"/>
</dbReference>
<dbReference type="SUPFAM" id="SSF50978">
    <property type="entry name" value="WD40 repeat-like"/>
    <property type="match status" value="1"/>
</dbReference>
<dbReference type="Gene3D" id="2.130.10.10">
    <property type="entry name" value="YVTN repeat-like/Quinoprotein amine dehydrogenase"/>
    <property type="match status" value="1"/>
</dbReference>
<dbReference type="EMBL" id="PGGS01000097">
    <property type="protein sequence ID" value="PNH09269.1"/>
    <property type="molecule type" value="Genomic_DNA"/>
</dbReference>
<keyword evidence="3" id="KW-0677">Repeat</keyword>
<evidence type="ECO:0000256" key="2">
    <source>
        <dbReference type="ARBA" id="ARBA00022574"/>
    </source>
</evidence>
<dbReference type="OrthoDB" id="6262491at2759"/>
<organism evidence="5 6">
    <name type="scientific">Tetrabaena socialis</name>
    <dbReference type="NCBI Taxonomy" id="47790"/>
    <lineage>
        <taxon>Eukaryota</taxon>
        <taxon>Viridiplantae</taxon>
        <taxon>Chlorophyta</taxon>
        <taxon>core chlorophytes</taxon>
        <taxon>Chlorophyceae</taxon>
        <taxon>CS clade</taxon>
        <taxon>Chlamydomonadales</taxon>
        <taxon>Tetrabaenaceae</taxon>
        <taxon>Tetrabaena</taxon>
    </lineage>
</organism>
<dbReference type="PANTHER" id="PTHR19924">
    <property type="entry name" value="UTP15 U3 SMALL NUCLEOLAR RNA-ASSOCIATED PROTEIN 15 FAMILY MEMBER"/>
    <property type="match status" value="1"/>
</dbReference>
<gene>
    <name evidence="5" type="ORF">TSOC_004136</name>
</gene>
<dbReference type="Pfam" id="PF00400">
    <property type="entry name" value="WD40"/>
    <property type="match status" value="1"/>
</dbReference>